<proteinExistence type="predicted"/>
<dbReference type="InterPro" id="IPR003607">
    <property type="entry name" value="HD/PDEase_dom"/>
</dbReference>
<dbReference type="EMBL" id="UINC01195392">
    <property type="protein sequence ID" value="SVE11943.1"/>
    <property type="molecule type" value="Genomic_DNA"/>
</dbReference>
<organism evidence="2">
    <name type="scientific">marine metagenome</name>
    <dbReference type="NCBI Taxonomy" id="408172"/>
    <lineage>
        <taxon>unclassified sequences</taxon>
        <taxon>metagenomes</taxon>
        <taxon>ecological metagenomes</taxon>
    </lineage>
</organism>
<feature type="domain" description="HD-GYP" evidence="1">
    <location>
        <begin position="36"/>
        <end position="115"/>
    </location>
</feature>
<dbReference type="PANTHER" id="PTHR45228:SF5">
    <property type="entry name" value="CYCLIC DI-GMP PHOSPHODIESTERASE VC_1348-RELATED"/>
    <property type="match status" value="1"/>
</dbReference>
<feature type="non-terminal residue" evidence="2">
    <location>
        <position position="1"/>
    </location>
</feature>
<dbReference type="AlphaFoldDB" id="A0A383AWI8"/>
<dbReference type="PANTHER" id="PTHR45228">
    <property type="entry name" value="CYCLIC DI-GMP PHOSPHODIESTERASE TM_0186-RELATED"/>
    <property type="match status" value="1"/>
</dbReference>
<evidence type="ECO:0000313" key="2">
    <source>
        <dbReference type="EMBL" id="SVE11943.1"/>
    </source>
</evidence>
<accession>A0A383AWI8</accession>
<dbReference type="SUPFAM" id="SSF109604">
    <property type="entry name" value="HD-domain/PDEase-like"/>
    <property type="match status" value="1"/>
</dbReference>
<sequence length="115" mass="13313">VTQRITNMLEIRLLHSQVRDQNLILEEKVKMRTRELEEIRQEVVLRLGRAAEYRDNETGMHVIRMSRLSVKLAKEIGLTDEACQLMLQASPMHNVGKIGIPEEILLKPGKLNEKE</sequence>
<dbReference type="InterPro" id="IPR052020">
    <property type="entry name" value="Cyclic_di-GMP/3'3'-cGAMP_PDE"/>
</dbReference>
<name>A0A383AWI8_9ZZZZ</name>
<dbReference type="Gene3D" id="1.10.3210.10">
    <property type="entry name" value="Hypothetical protein af1432"/>
    <property type="match status" value="1"/>
</dbReference>
<evidence type="ECO:0000259" key="1">
    <source>
        <dbReference type="PROSITE" id="PS51832"/>
    </source>
</evidence>
<dbReference type="PROSITE" id="PS51832">
    <property type="entry name" value="HD_GYP"/>
    <property type="match status" value="1"/>
</dbReference>
<dbReference type="InterPro" id="IPR037522">
    <property type="entry name" value="HD_GYP_dom"/>
</dbReference>
<reference evidence="2" key="1">
    <citation type="submission" date="2018-05" db="EMBL/GenBank/DDBJ databases">
        <authorList>
            <person name="Lanie J.A."/>
            <person name="Ng W.-L."/>
            <person name="Kazmierczak K.M."/>
            <person name="Andrzejewski T.M."/>
            <person name="Davidsen T.M."/>
            <person name="Wayne K.J."/>
            <person name="Tettelin H."/>
            <person name="Glass J.I."/>
            <person name="Rusch D."/>
            <person name="Podicherti R."/>
            <person name="Tsui H.-C.T."/>
            <person name="Winkler M.E."/>
        </authorList>
    </citation>
    <scope>NUCLEOTIDE SEQUENCE</scope>
</reference>
<protein>
    <recommendedName>
        <fullName evidence="1">HD-GYP domain-containing protein</fullName>
    </recommendedName>
</protein>
<dbReference type="CDD" id="cd00077">
    <property type="entry name" value="HDc"/>
    <property type="match status" value="1"/>
</dbReference>
<gene>
    <name evidence="2" type="ORF">METZ01_LOCUS464797</name>
</gene>